<evidence type="ECO:0000313" key="11">
    <source>
        <dbReference type="Proteomes" id="UP000807371"/>
    </source>
</evidence>
<dbReference type="Proteomes" id="UP000807371">
    <property type="component" value="Unassembled WGS sequence"/>
</dbReference>
<dbReference type="SUPFAM" id="SSF82866">
    <property type="entry name" value="Multidrug efflux transporter AcrB transmembrane domain"/>
    <property type="match status" value="2"/>
</dbReference>
<feature type="transmembrane region" description="Helical" evidence="8">
    <location>
        <begin position="652"/>
        <end position="672"/>
    </location>
</feature>
<proteinExistence type="inferred from homology"/>
<dbReference type="Gene3D" id="1.20.1640.10">
    <property type="entry name" value="Multidrug efflux transporter AcrB transmembrane domain"/>
    <property type="match status" value="2"/>
</dbReference>
<feature type="transmembrane region" description="Helical" evidence="8">
    <location>
        <begin position="368"/>
        <end position="386"/>
    </location>
</feature>
<evidence type="ECO:0000256" key="6">
    <source>
        <dbReference type="ARBA" id="ARBA00023136"/>
    </source>
</evidence>
<evidence type="ECO:0000256" key="4">
    <source>
        <dbReference type="ARBA" id="ARBA00022692"/>
    </source>
</evidence>
<keyword evidence="4 8" id="KW-0812">Transmembrane</keyword>
<feature type="transmembrane region" description="Helical" evidence="8">
    <location>
        <begin position="562"/>
        <end position="583"/>
    </location>
</feature>
<reference evidence="10 11" key="1">
    <citation type="submission" date="2020-09" db="EMBL/GenBank/DDBJ databases">
        <title>Biosynthesis of the nuclear factor of activated T cells inhibitor NFAT-133 and its congeners in Streptomyces pactum.</title>
        <authorList>
            <person name="Zhou W."/>
            <person name="Posri P."/>
            <person name="Abugrain M.E."/>
            <person name="Weisberg A.J."/>
            <person name="Chang J.H."/>
            <person name="Mahmud T."/>
        </authorList>
    </citation>
    <scope>NUCLEOTIDE SEQUENCE [LARGE SCALE GENOMIC DNA]</scope>
    <source>
        <strain evidence="10 11">ATCC 27456</strain>
    </source>
</reference>
<evidence type="ECO:0000259" key="9">
    <source>
        <dbReference type="PROSITE" id="PS50156"/>
    </source>
</evidence>
<dbReference type="EMBL" id="JACYXC010000001">
    <property type="protein sequence ID" value="MBH5334937.1"/>
    <property type="molecule type" value="Genomic_DNA"/>
</dbReference>
<feature type="region of interest" description="Disordered" evidence="7">
    <location>
        <begin position="727"/>
        <end position="754"/>
    </location>
</feature>
<gene>
    <name evidence="10" type="ORF">IHE55_09085</name>
</gene>
<dbReference type="PANTHER" id="PTHR33406:SF11">
    <property type="entry name" value="MEMBRANE PROTEIN SCO6666-RELATED"/>
    <property type="match status" value="1"/>
</dbReference>
<feature type="transmembrane region" description="Helical" evidence="8">
    <location>
        <begin position="207"/>
        <end position="226"/>
    </location>
</feature>
<organism evidence="10 11">
    <name type="scientific">Streptomyces pactum</name>
    <dbReference type="NCBI Taxonomy" id="68249"/>
    <lineage>
        <taxon>Bacteria</taxon>
        <taxon>Bacillati</taxon>
        <taxon>Actinomycetota</taxon>
        <taxon>Actinomycetes</taxon>
        <taxon>Kitasatosporales</taxon>
        <taxon>Streptomycetaceae</taxon>
        <taxon>Streptomyces</taxon>
    </lineage>
</organism>
<keyword evidence="11" id="KW-1185">Reference proteome</keyword>
<feature type="transmembrane region" description="Helical" evidence="8">
    <location>
        <begin position="182"/>
        <end position="200"/>
    </location>
</feature>
<feature type="compositionally biased region" description="Low complexity" evidence="7">
    <location>
        <begin position="729"/>
        <end position="743"/>
    </location>
</feature>
<sequence length="754" mass="80416">MLDRLARLILPRPKKILLAVLIAVLCVGGASMGLTDRLTMGGYENDDTESARTQAVLEEEFGQGRPNLTLVVKDPRGVDDPAVARAGLRLTRELEDHEHVAGVASYWSLGKAPALRGSSGDQAMVTGTVLGDFDQVNDRVKELKETYTGTVHGLDVKLGGLALMNYENTETAAKDASRAEGLVFPLVLVVLVVIFGSLVAAALPLAVALATLLLVFGLMFALTFVFEANNLLVNITTFLGLGLAIDYSLLFITRYREELARGAERDDAIRATMRTVGRTVTFSAVTLAVAFLSLLVMPFGMFRSIAVGGTATTLAAAAATLLIVPALLAWAGPRIDKLRLIRRKPRPEAAEGQGFWHRLATVVMRRPVPLAAGVLVLMAVLASPVTDLNMRLADEQMLPKSARSAQVAKIVAEDFNNREAQAMPVVARNVGAPAERQEEISSYAAKLSALPDVARVDALTGTYAEGERVAPPGPPAKRFAGDDATYLSVVPAVDGLSDRGEALVDRVREADAPFPVIVGGQPAISVDTFDLVGEKLPYLLGILAVGTYILLFLLTGSLLLPLMAMLLSLLSLSATFGSLVYVFQDGHLQWLVGDFINTGAITWTTPILISTLAFGLSMDYAVFILSRVKEEYDRTGDNELAVATGLERVGKVVTYAAVILSLVFIVMITSGISYMKALGLGVPLAILLDATLIRGILLPAAMRLLGGACWWAPGPLRRLHDRYGISESAPAPAGAGTTAPAGTQERRERVTGRL</sequence>
<feature type="compositionally biased region" description="Basic and acidic residues" evidence="7">
    <location>
        <begin position="744"/>
        <end position="754"/>
    </location>
</feature>
<evidence type="ECO:0000256" key="5">
    <source>
        <dbReference type="ARBA" id="ARBA00022989"/>
    </source>
</evidence>
<dbReference type="InterPro" id="IPR004869">
    <property type="entry name" value="MMPL_dom"/>
</dbReference>
<keyword evidence="5 8" id="KW-1133">Transmembrane helix</keyword>
<dbReference type="Pfam" id="PF03176">
    <property type="entry name" value="MMPL"/>
    <property type="match status" value="2"/>
</dbReference>
<keyword evidence="3" id="KW-1003">Cell membrane</keyword>
<evidence type="ECO:0000313" key="10">
    <source>
        <dbReference type="EMBL" id="MBH5334937.1"/>
    </source>
</evidence>
<feature type="domain" description="SSD" evidence="9">
    <location>
        <begin position="205"/>
        <end position="330"/>
    </location>
</feature>
<evidence type="ECO:0000256" key="7">
    <source>
        <dbReference type="SAM" id="MobiDB-lite"/>
    </source>
</evidence>
<feature type="transmembrane region" description="Helical" evidence="8">
    <location>
        <begin position="692"/>
        <end position="712"/>
    </location>
</feature>
<keyword evidence="6 8" id="KW-0472">Membrane</keyword>
<accession>A0ABS0NIJ7</accession>
<protein>
    <submittedName>
        <fullName evidence="10">MMPL family transporter</fullName>
    </submittedName>
</protein>
<dbReference type="InterPro" id="IPR000731">
    <property type="entry name" value="SSD"/>
</dbReference>
<dbReference type="InterPro" id="IPR050545">
    <property type="entry name" value="Mycobact_MmpL"/>
</dbReference>
<evidence type="ECO:0000256" key="8">
    <source>
        <dbReference type="SAM" id="Phobius"/>
    </source>
</evidence>
<feature type="transmembrane region" description="Helical" evidence="8">
    <location>
        <begin position="280"/>
        <end position="302"/>
    </location>
</feature>
<name>A0ABS0NIJ7_9ACTN</name>
<feature type="transmembrane region" description="Helical" evidence="8">
    <location>
        <begin position="314"/>
        <end position="333"/>
    </location>
</feature>
<dbReference type="PANTHER" id="PTHR33406">
    <property type="entry name" value="MEMBRANE PROTEIN MJ1562-RELATED"/>
    <property type="match status" value="1"/>
</dbReference>
<comment type="subcellular location">
    <subcellularLocation>
        <location evidence="1">Cell membrane</location>
        <topology evidence="1">Multi-pass membrane protein</topology>
    </subcellularLocation>
</comment>
<evidence type="ECO:0000256" key="1">
    <source>
        <dbReference type="ARBA" id="ARBA00004651"/>
    </source>
</evidence>
<feature type="transmembrane region" description="Helical" evidence="8">
    <location>
        <begin position="603"/>
        <end position="625"/>
    </location>
</feature>
<dbReference type="RefSeq" id="WP_197988566.1">
    <property type="nucleotide sequence ID" value="NZ_JACYXC010000001.1"/>
</dbReference>
<feature type="transmembrane region" description="Helical" evidence="8">
    <location>
        <begin position="536"/>
        <end position="555"/>
    </location>
</feature>
<evidence type="ECO:0000256" key="3">
    <source>
        <dbReference type="ARBA" id="ARBA00022475"/>
    </source>
</evidence>
<feature type="transmembrane region" description="Helical" evidence="8">
    <location>
        <begin position="232"/>
        <end position="252"/>
    </location>
</feature>
<comment type="similarity">
    <text evidence="2">Belongs to the resistance-nodulation-cell division (RND) (TC 2.A.6) family. MmpL subfamily.</text>
</comment>
<dbReference type="PROSITE" id="PS50156">
    <property type="entry name" value="SSD"/>
    <property type="match status" value="1"/>
</dbReference>
<comment type="caution">
    <text evidence="10">The sequence shown here is derived from an EMBL/GenBank/DDBJ whole genome shotgun (WGS) entry which is preliminary data.</text>
</comment>
<evidence type="ECO:0000256" key="2">
    <source>
        <dbReference type="ARBA" id="ARBA00010157"/>
    </source>
</evidence>